<dbReference type="EMBL" id="WTFF01000113">
    <property type="protein sequence ID" value="MBW5483610.1"/>
    <property type="molecule type" value="Genomic_DNA"/>
</dbReference>
<organism evidence="1 2">
    <name type="scientific">Streptomyces bambusae</name>
    <dbReference type="NCBI Taxonomy" id="1550616"/>
    <lineage>
        <taxon>Bacteria</taxon>
        <taxon>Bacillati</taxon>
        <taxon>Actinomycetota</taxon>
        <taxon>Actinomycetes</taxon>
        <taxon>Kitasatosporales</taxon>
        <taxon>Streptomycetaceae</taxon>
        <taxon>Streptomyces</taxon>
    </lineage>
</organism>
<comment type="caution">
    <text evidence="1">The sequence shown here is derived from an EMBL/GenBank/DDBJ whole genome shotgun (WGS) entry which is preliminary data.</text>
</comment>
<name>A0ABS6Z766_9ACTN</name>
<evidence type="ECO:0000313" key="1">
    <source>
        <dbReference type="EMBL" id="MBW5483610.1"/>
    </source>
</evidence>
<evidence type="ECO:0000313" key="2">
    <source>
        <dbReference type="Proteomes" id="UP000812013"/>
    </source>
</evidence>
<sequence length="53" mass="6029">MTRLGRREATETELCDVIVTSMVALATINPEGEKLLEERIRHLVQRVLPDDLP</sequence>
<dbReference type="Proteomes" id="UP000812013">
    <property type="component" value="Unassembled WGS sequence"/>
</dbReference>
<gene>
    <name evidence="1" type="ORF">GPJ59_17400</name>
</gene>
<keyword evidence="2" id="KW-1185">Reference proteome</keyword>
<dbReference type="RefSeq" id="WP_219668074.1">
    <property type="nucleotide sequence ID" value="NZ_WTFF01000113.1"/>
</dbReference>
<proteinExistence type="predicted"/>
<accession>A0ABS6Z766</accession>
<evidence type="ECO:0008006" key="3">
    <source>
        <dbReference type="Google" id="ProtNLM"/>
    </source>
</evidence>
<reference evidence="1 2" key="1">
    <citation type="submission" date="2019-12" db="EMBL/GenBank/DDBJ databases">
        <title>Genome sequence of Streptomyces bambusae.</title>
        <authorList>
            <person name="Bansal K."/>
            <person name="Choksket S."/>
            <person name="Korpole S."/>
            <person name="Patil P.B."/>
        </authorList>
    </citation>
    <scope>NUCLEOTIDE SEQUENCE [LARGE SCALE GENOMIC DNA]</scope>
    <source>
        <strain evidence="1 2">SK60</strain>
    </source>
</reference>
<protein>
    <recommendedName>
        <fullName evidence="3">TetR family transcriptional regulator</fullName>
    </recommendedName>
</protein>